<proteinExistence type="predicted"/>
<gene>
    <name evidence="1" type="ordered locus">Desor_2757</name>
</gene>
<dbReference type="Proteomes" id="UP000006346">
    <property type="component" value="Chromosome"/>
</dbReference>
<organism evidence="1 2">
    <name type="scientific">Desulfosporosinus orientis (strain ATCC 19365 / DSM 765 / NCIMB 8382 / VKM B-1628 / Singapore I)</name>
    <name type="common">Desulfotomaculum orientis</name>
    <dbReference type="NCBI Taxonomy" id="768706"/>
    <lineage>
        <taxon>Bacteria</taxon>
        <taxon>Bacillati</taxon>
        <taxon>Bacillota</taxon>
        <taxon>Clostridia</taxon>
        <taxon>Eubacteriales</taxon>
        <taxon>Desulfitobacteriaceae</taxon>
        <taxon>Desulfosporosinus</taxon>
    </lineage>
</organism>
<dbReference type="Pfam" id="PF13315">
    <property type="entry name" value="DUF4085"/>
    <property type="match status" value="1"/>
</dbReference>
<dbReference type="STRING" id="768706.Desor_2757"/>
<evidence type="ECO:0000313" key="2">
    <source>
        <dbReference type="Proteomes" id="UP000006346"/>
    </source>
</evidence>
<dbReference type="RefSeq" id="WP_014185105.1">
    <property type="nucleotide sequence ID" value="NC_016584.1"/>
</dbReference>
<dbReference type="AlphaFoldDB" id="G7WBG8"/>
<dbReference type="KEGG" id="dor:Desor_2757"/>
<dbReference type="InterPro" id="IPR025144">
    <property type="entry name" value="DUF4085"/>
</dbReference>
<dbReference type="eggNOG" id="ENOG50309UT">
    <property type="taxonomic scope" value="Bacteria"/>
</dbReference>
<dbReference type="HOGENOM" id="CLU_084431_0_0_9"/>
<keyword evidence="2" id="KW-1185">Reference proteome</keyword>
<sequence length="253" mass="30081">MKYFTREWYKLCKMMSAHLGLEEDKQAESFSEQYFQELYNQKLTEFLTQLQLVHEEIALKHQNFKESNIKHESFDREKVSENFQQSFLDNQQRIINNFPEEILKKIADIRVFALNKATRPVIEDVTQLCQDNEKLVMKTIADYREYFKEVSKTLDKNVINEINFHDCLVTGVEESEKTLTISFDSSGSFTNITKMHLDNYEILKQDASLENSWCVNDEIYQTNGKYELHIMLRNKKNRLIEFIVSAENLSFEH</sequence>
<dbReference type="OrthoDB" id="2563891at2"/>
<name>G7WBG8_DESOD</name>
<accession>G7WBG8</accession>
<reference evidence="2" key="1">
    <citation type="submission" date="2011-11" db="EMBL/GenBank/DDBJ databases">
        <title>Complete sequence of Desulfosporosinus orientis DSM 765.</title>
        <authorList>
            <person name="Lucas S."/>
            <person name="Han J."/>
            <person name="Lapidus A."/>
            <person name="Cheng J.-F."/>
            <person name="Goodwin L."/>
            <person name="Pitluck S."/>
            <person name="Peters L."/>
            <person name="Ovchinnikova G."/>
            <person name="Teshima H."/>
            <person name="Detter J.C."/>
            <person name="Han C."/>
            <person name="Tapia R."/>
            <person name="Land M."/>
            <person name="Hauser L."/>
            <person name="Kyrpides N."/>
            <person name="Ivanova N."/>
            <person name="Pagani I."/>
            <person name="Pester M."/>
            <person name="Spring S."/>
            <person name="Ollivier B."/>
            <person name="Rattei T."/>
            <person name="Klenk H.-P."/>
            <person name="Wagner M."/>
            <person name="Loy A."/>
            <person name="Woyke T."/>
        </authorList>
    </citation>
    <scope>NUCLEOTIDE SEQUENCE [LARGE SCALE GENOMIC DNA]</scope>
    <source>
        <strain evidence="2">ATCC 19365 / DSM 765 / NCIMB 8382 / VKM B-1628</strain>
    </source>
</reference>
<protein>
    <recommendedName>
        <fullName evidence="3">DUF4085 family protein</fullName>
    </recommendedName>
</protein>
<dbReference type="PATRIC" id="fig|768706.3.peg.2768"/>
<evidence type="ECO:0000313" key="1">
    <source>
        <dbReference type="EMBL" id="AET68297.1"/>
    </source>
</evidence>
<dbReference type="EMBL" id="CP003108">
    <property type="protein sequence ID" value="AET68297.1"/>
    <property type="molecule type" value="Genomic_DNA"/>
</dbReference>
<reference evidence="1 2" key="2">
    <citation type="journal article" date="2012" name="J. Bacteriol.">
        <title>Complete genome sequences of Desulfosporosinus orientis DSM765T, Desulfosporosinus youngiae DSM17734T, Desulfosporosinus meridiei DSM13257T, and Desulfosporosinus acidiphilus DSM22704T.</title>
        <authorList>
            <person name="Pester M."/>
            <person name="Brambilla E."/>
            <person name="Alazard D."/>
            <person name="Rattei T."/>
            <person name="Weinmaier T."/>
            <person name="Han J."/>
            <person name="Lucas S."/>
            <person name="Lapidus A."/>
            <person name="Cheng J.F."/>
            <person name="Goodwin L."/>
            <person name="Pitluck S."/>
            <person name="Peters L."/>
            <person name="Ovchinnikova G."/>
            <person name="Teshima H."/>
            <person name="Detter J.C."/>
            <person name="Han C.S."/>
            <person name="Tapia R."/>
            <person name="Land M.L."/>
            <person name="Hauser L."/>
            <person name="Kyrpides N.C."/>
            <person name="Ivanova N.N."/>
            <person name="Pagani I."/>
            <person name="Huntmann M."/>
            <person name="Wei C.L."/>
            <person name="Davenport K.W."/>
            <person name="Daligault H."/>
            <person name="Chain P.S."/>
            <person name="Chen A."/>
            <person name="Mavromatis K."/>
            <person name="Markowitz V."/>
            <person name="Szeto E."/>
            <person name="Mikhailova N."/>
            <person name="Pati A."/>
            <person name="Wagner M."/>
            <person name="Woyke T."/>
            <person name="Ollivier B."/>
            <person name="Klenk H.P."/>
            <person name="Spring S."/>
            <person name="Loy A."/>
        </authorList>
    </citation>
    <scope>NUCLEOTIDE SEQUENCE [LARGE SCALE GENOMIC DNA]</scope>
    <source>
        <strain evidence="2">ATCC 19365 / DSM 765 / NCIMB 8382 / VKM B-1628</strain>
    </source>
</reference>
<evidence type="ECO:0008006" key="3">
    <source>
        <dbReference type="Google" id="ProtNLM"/>
    </source>
</evidence>